<evidence type="ECO:0000256" key="10">
    <source>
        <dbReference type="ARBA" id="ARBA00048605"/>
    </source>
</evidence>
<evidence type="ECO:0000256" key="7">
    <source>
        <dbReference type="ARBA" id="ARBA00023180"/>
    </source>
</evidence>
<keyword evidence="8 14" id="KW-0326">Glycosidase</keyword>
<dbReference type="EMBL" id="ML977176">
    <property type="protein sequence ID" value="KAF1983311.1"/>
    <property type="molecule type" value="Genomic_DNA"/>
</dbReference>
<evidence type="ECO:0000256" key="2">
    <source>
        <dbReference type="ARBA" id="ARBA00004922"/>
    </source>
</evidence>
<feature type="binding site" evidence="12">
    <location>
        <position position="551"/>
    </location>
    <ligand>
        <name>Ca(2+)</name>
        <dbReference type="ChEBI" id="CHEBI:29108"/>
    </ligand>
</feature>
<feature type="active site" description="Proton donor" evidence="11">
    <location>
        <position position="145"/>
    </location>
</feature>
<dbReference type="PRINTS" id="PR00747">
    <property type="entry name" value="GLYHDRLASE47"/>
</dbReference>
<keyword evidence="7" id="KW-0325">Glycoprotein</keyword>
<comment type="cofactor">
    <cofactor evidence="1 12">
        <name>Ca(2+)</name>
        <dbReference type="ChEBI" id="CHEBI:29108"/>
    </cofactor>
</comment>
<proteinExistence type="inferred from homology"/>
<sequence>MRSFRRNPNLPFKVLCAVFIIAFYFIYSSVAGPDIRVRKQKKPSPIQLASWKNVTSRSEPYKADRVKDAMRHTFRNYKSRAWGYDNIKPVSGGFDNSRNGWGAFIVDTTTTLATLGLWNELKMEVDYITKEIDFSTAEELVDPFETTIRYLGALVSLVELIDNGVVPEDVISGTQRNSILAQAVTLGNKLVPAFDTPTGIPWPRVDFSKDKGVADPPEVAKLHPEKTKYKNPAMGPARAGTAILENYILGKLSKNDNFHAYSLRSWAPLVWNKYIESMPGLVDGPIDINTGAPLGKFKHWDTGHDSYYEYLIKFSVLAPRERYSKTYQSRWLEAALALRHNISSKSTHTENHMMQHLYLGQVHENGEYLNKMGHLACFAPGNLMYGGSHLKRPDLIHLGQALLESCHHLYSSSPNGIGPETFHWVPSTLGQKSHFKPSSPRQEYELSHYGFFVADPKYKLRPEYVESLFYAWRITGEERYREWAWDAFMAFERACKTPYGYAMVKDVMEQPEDLELLDESESFWGAETLKYLYLIFADVDVMSLEEWVFSTEGHPFRRR</sequence>
<evidence type="ECO:0000256" key="8">
    <source>
        <dbReference type="ARBA" id="ARBA00023295"/>
    </source>
</evidence>
<dbReference type="InterPro" id="IPR050749">
    <property type="entry name" value="Glycosyl_Hydrolase_47"/>
</dbReference>
<evidence type="ECO:0000256" key="4">
    <source>
        <dbReference type="ARBA" id="ARBA00022729"/>
    </source>
</evidence>
<evidence type="ECO:0000256" key="1">
    <source>
        <dbReference type="ARBA" id="ARBA00001913"/>
    </source>
</evidence>
<dbReference type="EC" id="3.2.1.-" evidence="14"/>
<dbReference type="UniPathway" id="UPA00378"/>
<keyword evidence="12" id="KW-0479">Metal-binding</keyword>
<keyword evidence="6 13" id="KW-1015">Disulfide bond</keyword>
<feature type="active site" evidence="11">
    <location>
        <position position="305"/>
    </location>
</feature>
<dbReference type="GO" id="GO:0005509">
    <property type="term" value="F:calcium ion binding"/>
    <property type="evidence" value="ECO:0007669"/>
    <property type="project" value="InterPro"/>
</dbReference>
<evidence type="ECO:0000256" key="9">
    <source>
        <dbReference type="ARBA" id="ARBA00047669"/>
    </source>
</evidence>
<keyword evidence="12" id="KW-0106">Calcium</keyword>
<evidence type="ECO:0000256" key="12">
    <source>
        <dbReference type="PIRSR" id="PIRSR601382-2"/>
    </source>
</evidence>
<dbReference type="PANTHER" id="PTHR11742:SF101">
    <property type="entry name" value="MANNOSYL-OLIGOSACCHARIDE ALPHA-1,2-MANNOSIDASE 1B"/>
    <property type="match status" value="1"/>
</dbReference>
<comment type="similarity">
    <text evidence="3 14">Belongs to the glycosyl hydrolase 47 family.</text>
</comment>
<evidence type="ECO:0000256" key="13">
    <source>
        <dbReference type="PIRSR" id="PIRSR601382-3"/>
    </source>
</evidence>
<keyword evidence="16" id="KW-1185">Reference proteome</keyword>
<dbReference type="InterPro" id="IPR036026">
    <property type="entry name" value="Seven-hairpin_glycosidases"/>
</dbReference>
<protein>
    <recommendedName>
        <fullName evidence="14">alpha-1,2-Mannosidase</fullName>
        <ecNumber evidence="14">3.2.1.-</ecNumber>
    </recommendedName>
</protein>
<dbReference type="GO" id="GO:0036503">
    <property type="term" value="P:ERAD pathway"/>
    <property type="evidence" value="ECO:0007669"/>
    <property type="project" value="UniProtKB-ARBA"/>
</dbReference>
<dbReference type="GO" id="GO:0004571">
    <property type="term" value="F:mannosyl-oligosaccharide 1,2-alpha-mannosidase activity"/>
    <property type="evidence" value="ECO:0007669"/>
    <property type="project" value="UniProtKB-EC"/>
</dbReference>
<evidence type="ECO:0000256" key="11">
    <source>
        <dbReference type="PIRSR" id="PIRSR601382-1"/>
    </source>
</evidence>
<evidence type="ECO:0000256" key="5">
    <source>
        <dbReference type="ARBA" id="ARBA00022801"/>
    </source>
</evidence>
<evidence type="ECO:0000256" key="6">
    <source>
        <dbReference type="ARBA" id="ARBA00023157"/>
    </source>
</evidence>
<accession>A0A6G1GQU8</accession>
<dbReference type="GO" id="GO:0005783">
    <property type="term" value="C:endoplasmic reticulum"/>
    <property type="evidence" value="ECO:0007669"/>
    <property type="project" value="TreeGrafter"/>
</dbReference>
<feature type="active site" evidence="11">
    <location>
        <position position="463"/>
    </location>
</feature>
<evidence type="ECO:0000256" key="3">
    <source>
        <dbReference type="ARBA" id="ARBA00007658"/>
    </source>
</evidence>
<evidence type="ECO:0000313" key="16">
    <source>
        <dbReference type="Proteomes" id="UP000800041"/>
    </source>
</evidence>
<name>A0A6G1GQU8_9PEZI</name>
<feature type="disulfide bond" evidence="13">
    <location>
        <begin position="377"/>
        <end position="406"/>
    </location>
</feature>
<dbReference type="Proteomes" id="UP000800041">
    <property type="component" value="Unassembled WGS sequence"/>
</dbReference>
<dbReference type="Pfam" id="PF01532">
    <property type="entry name" value="Glyco_hydro_47"/>
    <property type="match status" value="1"/>
</dbReference>
<dbReference type="InterPro" id="IPR001382">
    <property type="entry name" value="Glyco_hydro_47"/>
</dbReference>
<dbReference type="GO" id="GO:0016020">
    <property type="term" value="C:membrane"/>
    <property type="evidence" value="ECO:0007669"/>
    <property type="project" value="InterPro"/>
</dbReference>
<keyword evidence="4" id="KW-0732">Signal</keyword>
<feature type="active site" description="Proton donor" evidence="11">
    <location>
        <position position="420"/>
    </location>
</feature>
<dbReference type="PANTHER" id="PTHR11742">
    <property type="entry name" value="MANNOSYL-OLIGOSACCHARIDE ALPHA-1,2-MANNOSIDASE-RELATED"/>
    <property type="match status" value="1"/>
</dbReference>
<organism evidence="15 16">
    <name type="scientific">Aulographum hederae CBS 113979</name>
    <dbReference type="NCBI Taxonomy" id="1176131"/>
    <lineage>
        <taxon>Eukaryota</taxon>
        <taxon>Fungi</taxon>
        <taxon>Dikarya</taxon>
        <taxon>Ascomycota</taxon>
        <taxon>Pezizomycotina</taxon>
        <taxon>Dothideomycetes</taxon>
        <taxon>Pleosporomycetidae</taxon>
        <taxon>Aulographales</taxon>
        <taxon>Aulographaceae</taxon>
    </lineage>
</organism>
<dbReference type="GO" id="GO:0005975">
    <property type="term" value="P:carbohydrate metabolic process"/>
    <property type="evidence" value="ECO:0007669"/>
    <property type="project" value="InterPro"/>
</dbReference>
<dbReference type="AlphaFoldDB" id="A0A6G1GQU8"/>
<evidence type="ECO:0000256" key="14">
    <source>
        <dbReference type="RuleBase" id="RU361193"/>
    </source>
</evidence>
<dbReference type="OrthoDB" id="8118055at2759"/>
<dbReference type="InterPro" id="IPR012341">
    <property type="entry name" value="6hp_glycosidase-like_sf"/>
</dbReference>
<comment type="catalytic activity">
    <reaction evidence="9">
        <text>N(4)-(alpha-D-Man-(1-&gt;2)-alpha-D-Man-(1-&gt;2)-alpha-D-Man-(1-&gt;3)-[alpha-D-Man-(1-&gt;3)-[alpha-D-Man-(1-&gt;2)-alpha-D-Man-(1-&gt;6)]-alpha-D-Man-(1-&gt;6)]-beta-D-Man-(1-&gt;4)-beta-D-GlcNAc-(1-&gt;4)-beta-D-GlcNAc)-L-asparaginyl-[protein] (N-glucan mannose isomer 8A1,2,3B1,3) + 3 H2O = N(4)-(alpha-D-Man-(1-&gt;3)-[alpha-D-Man-(1-&gt;3)-[alpha-D-Man-(1-&gt;6)]-alpha-D-Man-(1-&gt;6)]-beta-D-Man-(1-&gt;4)-beta-D-GlcNAc-(1-&gt;4)-beta-D-GlcNAc)-L-asparaginyl-[protein] (N-glucan mannose isomer 5A1,2) + 3 beta-D-mannose</text>
        <dbReference type="Rhea" id="RHEA:56028"/>
        <dbReference type="Rhea" id="RHEA-COMP:14358"/>
        <dbReference type="Rhea" id="RHEA-COMP:14367"/>
        <dbReference type="ChEBI" id="CHEBI:15377"/>
        <dbReference type="ChEBI" id="CHEBI:28563"/>
        <dbReference type="ChEBI" id="CHEBI:59087"/>
        <dbReference type="ChEBI" id="CHEBI:60628"/>
        <dbReference type="EC" id="3.2.1.113"/>
    </reaction>
</comment>
<comment type="pathway">
    <text evidence="2">Protein modification; protein glycosylation.</text>
</comment>
<gene>
    <name evidence="15" type="ORF">K402DRAFT_423873</name>
</gene>
<reference evidence="15" key="1">
    <citation type="journal article" date="2020" name="Stud. Mycol.">
        <title>101 Dothideomycetes genomes: a test case for predicting lifestyles and emergence of pathogens.</title>
        <authorList>
            <person name="Haridas S."/>
            <person name="Albert R."/>
            <person name="Binder M."/>
            <person name="Bloem J."/>
            <person name="Labutti K."/>
            <person name="Salamov A."/>
            <person name="Andreopoulos B."/>
            <person name="Baker S."/>
            <person name="Barry K."/>
            <person name="Bills G."/>
            <person name="Bluhm B."/>
            <person name="Cannon C."/>
            <person name="Castanera R."/>
            <person name="Culley D."/>
            <person name="Daum C."/>
            <person name="Ezra D."/>
            <person name="Gonzalez J."/>
            <person name="Henrissat B."/>
            <person name="Kuo A."/>
            <person name="Liang C."/>
            <person name="Lipzen A."/>
            <person name="Lutzoni F."/>
            <person name="Magnuson J."/>
            <person name="Mondo S."/>
            <person name="Nolan M."/>
            <person name="Ohm R."/>
            <person name="Pangilinan J."/>
            <person name="Park H.-J."/>
            <person name="Ramirez L."/>
            <person name="Alfaro M."/>
            <person name="Sun H."/>
            <person name="Tritt A."/>
            <person name="Yoshinaga Y."/>
            <person name="Zwiers L.-H."/>
            <person name="Turgeon B."/>
            <person name="Goodwin S."/>
            <person name="Spatafora J."/>
            <person name="Crous P."/>
            <person name="Grigoriev I."/>
        </authorList>
    </citation>
    <scope>NUCLEOTIDE SEQUENCE</scope>
    <source>
        <strain evidence="15">CBS 113979</strain>
    </source>
</reference>
<comment type="catalytic activity">
    <reaction evidence="10">
        <text>N(4)-(alpha-D-Man-(1-&gt;2)-alpha-D-Man-(1-&gt;2)-alpha-D-Man-(1-&gt;3)-[alpha-D-Man-(1-&gt;2)-alpha-D-Man-(1-&gt;3)-[alpha-D-Man-(1-&gt;2)-alpha-D-Man-(1-&gt;6)]-alpha-D-Man-(1-&gt;6)]-beta-D-Man-(1-&gt;4)-beta-D-GlcNAc-(1-&gt;4)-beta-D-GlcNAc)-L-asparaginyl-[protein] (N-glucan mannose isomer 9A1,2,3B1,2,3) + 4 H2O = N(4)-(alpha-D-Man-(1-&gt;3)-[alpha-D-Man-(1-&gt;3)-[alpha-D-Man-(1-&gt;6)]-alpha-D-Man-(1-&gt;6)]-beta-D-Man-(1-&gt;4)-beta-D-GlcNAc-(1-&gt;4)-beta-D-GlcNAc)-L-asparaginyl-[protein] (N-glucan mannose isomer 5A1,2) + 4 beta-D-mannose</text>
        <dbReference type="Rhea" id="RHEA:56008"/>
        <dbReference type="Rhea" id="RHEA-COMP:14356"/>
        <dbReference type="Rhea" id="RHEA-COMP:14367"/>
        <dbReference type="ChEBI" id="CHEBI:15377"/>
        <dbReference type="ChEBI" id="CHEBI:28563"/>
        <dbReference type="ChEBI" id="CHEBI:59087"/>
        <dbReference type="ChEBI" id="CHEBI:139493"/>
        <dbReference type="EC" id="3.2.1.113"/>
    </reaction>
</comment>
<dbReference type="SUPFAM" id="SSF48225">
    <property type="entry name" value="Seven-hairpin glycosidases"/>
    <property type="match status" value="1"/>
</dbReference>
<evidence type="ECO:0000313" key="15">
    <source>
        <dbReference type="EMBL" id="KAF1983311.1"/>
    </source>
</evidence>
<keyword evidence="5 14" id="KW-0378">Hydrolase</keyword>
<dbReference type="Gene3D" id="1.50.10.10">
    <property type="match status" value="1"/>
</dbReference>